<keyword evidence="8" id="KW-1185">Reference proteome</keyword>
<feature type="region of interest" description="Disordered" evidence="5">
    <location>
        <begin position="651"/>
        <end position="714"/>
    </location>
</feature>
<organism evidence="7 8">
    <name type="scientific">Enterobacillus tribolii</name>
    <dbReference type="NCBI Taxonomy" id="1487935"/>
    <lineage>
        <taxon>Bacteria</taxon>
        <taxon>Pseudomonadati</taxon>
        <taxon>Pseudomonadota</taxon>
        <taxon>Gammaproteobacteria</taxon>
        <taxon>Enterobacterales</taxon>
        <taxon>Hafniaceae</taxon>
        <taxon>Enterobacillus</taxon>
    </lineage>
</organism>
<proteinExistence type="predicted"/>
<dbReference type="AlphaFoldDB" id="A0A370Q8C5"/>
<dbReference type="InterPro" id="IPR025157">
    <property type="entry name" value="Hemagglutinin_rpt"/>
</dbReference>
<evidence type="ECO:0000259" key="6">
    <source>
        <dbReference type="Pfam" id="PF04829"/>
    </source>
</evidence>
<evidence type="ECO:0000256" key="4">
    <source>
        <dbReference type="ARBA" id="ARBA00023026"/>
    </source>
</evidence>
<dbReference type="Pfam" id="PF04829">
    <property type="entry name" value="PT-VENN"/>
    <property type="match status" value="1"/>
</dbReference>
<comment type="subcellular location">
    <subcellularLocation>
        <location evidence="1">Target cell</location>
        <location evidence="1">Target cell cytoplasm</location>
    </subcellularLocation>
</comment>
<evidence type="ECO:0000256" key="5">
    <source>
        <dbReference type="SAM" id="MobiDB-lite"/>
    </source>
</evidence>
<dbReference type="InterPro" id="IPR006914">
    <property type="entry name" value="VENN_dom"/>
</dbReference>
<dbReference type="GO" id="GO:0003824">
    <property type="term" value="F:catalytic activity"/>
    <property type="evidence" value="ECO:0007669"/>
    <property type="project" value="UniProtKB-ARBA"/>
</dbReference>
<feature type="domain" description="VENN motif-containing" evidence="6">
    <location>
        <begin position="592"/>
        <end position="638"/>
    </location>
</feature>
<name>A0A370Q8C5_9GAMM</name>
<comment type="caution">
    <text evidence="7">The sequence shown here is derived from an EMBL/GenBank/DDBJ whole genome shotgun (WGS) entry which is preliminary data.</text>
</comment>
<sequence length="851" mass="86564">TSGLTVALSGAAGSALNTAVSTEQDAKKQSDGRLAALTGTKAALSGVQAGQAVALADAKGEDLKSTVGIGASLGSQKSSSESHHQSDTVSGSTLSAGNNLSVTATGKGSGATNGDILIGGSQLKADGDTTLSAERDVLLAGAANTQETTGKNSSSGFGVGVDVSFGQETNVAVSANANKSKGSEKGNGTQWTETTVDSGKTVSIISGRDTTLAGAQVSGEKVVADVGRDLTLSSQQDSDYYDSTQSSVSGGVSVPIGSGLGGGLQLSGSRDKLHSNYDSVQEQTGIYAGEGGFDITVGKHTQLDGAVIASTADESKNRLDTGTLGFDNIHNQADFKTEHQGGSFSTGSGILGSALGNAGNLASIGGNNEGHASGTTQSAVSGGSVVIRDEANQKQDIADLSRDPENANGSIAPIFDKEKEQNRLKEIQLIGEIGAQVGDVIRTQGEIAASKAQNDPKAQQAAKDLLVSQGIKDPTPKQISDQVNATVMQQYGTGSDLQKAAQAVTGILTGLAGGDIGKVLAGASAPYLAAEIKKQLGNDNPAASAMAHAVVGGIIAELQGNRTASGAAGAVGGELAALAIMKAYYPGKTAEMLTEREKQTIVGLATIAGGLAGGVAGNSTANVVAGAQAGNNAASNNAVVIPIPVPPPVAGSNTGVNGAGGNEAWDTDDGSDPTKSREENTHNPNLGQDETAKEIAGDGGTNSTPPDWEPDDEQNARNKELAEYQQQNRFNELTKIYDKGHSAQELTIDGQTIRQGEGASRYGTTKIFESQNLTDKQIYNYVQELTGNTPLQQVRPGIYTAKLGDGTTVTLRSVSTSEVQTGARWTVDIKGNNQLGDVANKYKTGVEIKFR</sequence>
<evidence type="ECO:0000313" key="7">
    <source>
        <dbReference type="EMBL" id="RDK84628.1"/>
    </source>
</evidence>
<dbReference type="Proteomes" id="UP000254848">
    <property type="component" value="Unassembled WGS sequence"/>
</dbReference>
<evidence type="ECO:0000256" key="2">
    <source>
        <dbReference type="ARBA" id="ARBA00022656"/>
    </source>
</evidence>
<protein>
    <submittedName>
        <fullName evidence="7">VENN motif-containing pre-toxin protein</fullName>
    </submittedName>
</protein>
<feature type="region of interest" description="Disordered" evidence="5">
    <location>
        <begin position="175"/>
        <end position="194"/>
    </location>
</feature>
<gene>
    <name evidence="7" type="ORF">C8D90_113108</name>
</gene>
<feature type="non-terminal residue" evidence="7">
    <location>
        <position position="1"/>
    </location>
</feature>
<feature type="compositionally biased region" description="Basic and acidic residues" evidence="5">
    <location>
        <begin position="672"/>
        <end position="681"/>
    </location>
</feature>
<evidence type="ECO:0000256" key="3">
    <source>
        <dbReference type="ARBA" id="ARBA00022913"/>
    </source>
</evidence>
<keyword evidence="2" id="KW-0800">Toxin</keyword>
<keyword evidence="4" id="KW-0843">Virulence</keyword>
<feature type="region of interest" description="Disordered" evidence="5">
    <location>
        <begin position="73"/>
        <end position="98"/>
    </location>
</feature>
<reference evidence="7 8" key="1">
    <citation type="submission" date="2018-07" db="EMBL/GenBank/DDBJ databases">
        <title>Genomic Encyclopedia of Type Strains, Phase IV (KMG-IV): sequencing the most valuable type-strain genomes for metagenomic binning, comparative biology and taxonomic classification.</title>
        <authorList>
            <person name="Goeker M."/>
        </authorList>
    </citation>
    <scope>NUCLEOTIDE SEQUENCE [LARGE SCALE GENOMIC DNA]</scope>
    <source>
        <strain evidence="7 8">DSM 103736</strain>
    </source>
</reference>
<evidence type="ECO:0000256" key="1">
    <source>
        <dbReference type="ARBA" id="ARBA00004219"/>
    </source>
</evidence>
<keyword evidence="3" id="KW-1266">Target cell cytoplasm</keyword>
<accession>A0A370Q8C5</accession>
<evidence type="ECO:0000313" key="8">
    <source>
        <dbReference type="Proteomes" id="UP000254848"/>
    </source>
</evidence>
<dbReference type="Pfam" id="PF13332">
    <property type="entry name" value="Fil_haemagg_2"/>
    <property type="match status" value="1"/>
</dbReference>
<dbReference type="EMBL" id="QRAP01000013">
    <property type="protein sequence ID" value="RDK84628.1"/>
    <property type="molecule type" value="Genomic_DNA"/>
</dbReference>
<dbReference type="GO" id="GO:0090729">
    <property type="term" value="F:toxin activity"/>
    <property type="evidence" value="ECO:0007669"/>
    <property type="project" value="UniProtKB-KW"/>
</dbReference>
<dbReference type="RefSeq" id="WP_196238525.1">
    <property type="nucleotide sequence ID" value="NZ_QRAP01000013.1"/>
</dbReference>